<proteinExistence type="predicted"/>
<gene>
    <name evidence="1" type="ORF">E2C01_069368</name>
</gene>
<name>A0A5B7HYQ4_PORTR</name>
<protein>
    <submittedName>
        <fullName evidence="1">Uncharacterized protein</fullName>
    </submittedName>
</protein>
<evidence type="ECO:0000313" key="1">
    <source>
        <dbReference type="EMBL" id="MPC74985.1"/>
    </source>
</evidence>
<evidence type="ECO:0000313" key="2">
    <source>
        <dbReference type="Proteomes" id="UP000324222"/>
    </source>
</evidence>
<organism evidence="1 2">
    <name type="scientific">Portunus trituberculatus</name>
    <name type="common">Swimming crab</name>
    <name type="synonym">Neptunus trituberculatus</name>
    <dbReference type="NCBI Taxonomy" id="210409"/>
    <lineage>
        <taxon>Eukaryota</taxon>
        <taxon>Metazoa</taxon>
        <taxon>Ecdysozoa</taxon>
        <taxon>Arthropoda</taxon>
        <taxon>Crustacea</taxon>
        <taxon>Multicrustacea</taxon>
        <taxon>Malacostraca</taxon>
        <taxon>Eumalacostraca</taxon>
        <taxon>Eucarida</taxon>
        <taxon>Decapoda</taxon>
        <taxon>Pleocyemata</taxon>
        <taxon>Brachyura</taxon>
        <taxon>Eubrachyura</taxon>
        <taxon>Portunoidea</taxon>
        <taxon>Portunidae</taxon>
        <taxon>Portuninae</taxon>
        <taxon>Portunus</taxon>
    </lineage>
</organism>
<comment type="caution">
    <text evidence="1">The sequence shown here is derived from an EMBL/GenBank/DDBJ whole genome shotgun (WGS) entry which is preliminary data.</text>
</comment>
<dbReference type="Proteomes" id="UP000324222">
    <property type="component" value="Unassembled WGS sequence"/>
</dbReference>
<dbReference type="AlphaFoldDB" id="A0A5B7HYQ4"/>
<reference evidence="1 2" key="1">
    <citation type="submission" date="2019-05" db="EMBL/GenBank/DDBJ databases">
        <title>Another draft genome of Portunus trituberculatus and its Hox gene families provides insights of decapod evolution.</title>
        <authorList>
            <person name="Jeong J.-H."/>
            <person name="Song I."/>
            <person name="Kim S."/>
            <person name="Choi T."/>
            <person name="Kim D."/>
            <person name="Ryu S."/>
            <person name="Kim W."/>
        </authorList>
    </citation>
    <scope>NUCLEOTIDE SEQUENCE [LARGE SCALE GENOMIC DNA]</scope>
    <source>
        <tissue evidence="1">Muscle</tissue>
    </source>
</reference>
<dbReference type="EMBL" id="VSRR010040132">
    <property type="protein sequence ID" value="MPC74985.1"/>
    <property type="molecule type" value="Genomic_DNA"/>
</dbReference>
<sequence>MLVLVLDACSPKCKPGETNSLHQPQQQSPSKQLKLKSLNKTGSADLCNARPATSHILNQSHYPHLHHPPHLLSLDQIYLKVLLPYISVSTSFTYPPFTSLPPCIRDSTTSILWSDIIFTMRSSSVHVCDTISCVVLYQSYHFQSSSFLIIFLFLFFLQ</sequence>
<keyword evidence="2" id="KW-1185">Reference proteome</keyword>
<accession>A0A5B7HYQ4</accession>